<dbReference type="InterPro" id="IPR041266">
    <property type="entry name" value="EDS1_EP"/>
</dbReference>
<evidence type="ECO:0000313" key="3">
    <source>
        <dbReference type="Proteomes" id="UP000607653"/>
    </source>
</evidence>
<sequence length="57" mass="6776">MLKMYELPDDFEIKSDWAELGTVFKRLVETLDIANFYWHSKNDDTGVYMKQARPKSC</sequence>
<evidence type="ECO:0000259" key="1">
    <source>
        <dbReference type="Pfam" id="PF18117"/>
    </source>
</evidence>
<dbReference type="AlphaFoldDB" id="A0A822Y4K7"/>
<evidence type="ECO:0000313" key="2">
    <source>
        <dbReference type="EMBL" id="DAD28864.1"/>
    </source>
</evidence>
<dbReference type="PANTHER" id="PTHR47090">
    <property type="entry name" value="PROTEIN EDS1-RELATED"/>
    <property type="match status" value="1"/>
</dbReference>
<dbReference type="Pfam" id="PF18117">
    <property type="entry name" value="EDS1_EP"/>
    <property type="match status" value="1"/>
</dbReference>
<feature type="domain" description="EDS1 EP" evidence="1">
    <location>
        <begin position="1"/>
        <end position="55"/>
    </location>
</feature>
<dbReference type="PANTHER" id="PTHR47090:SF2">
    <property type="entry name" value="PROTEIN EDS1-RELATED"/>
    <property type="match status" value="1"/>
</dbReference>
<accession>A0A822Y4K7</accession>
<dbReference type="GO" id="GO:0006952">
    <property type="term" value="P:defense response"/>
    <property type="evidence" value="ECO:0007669"/>
    <property type="project" value="InterPro"/>
</dbReference>
<comment type="caution">
    <text evidence="2">The sequence shown here is derived from an EMBL/GenBank/DDBJ whole genome shotgun (WGS) entry which is preliminary data.</text>
</comment>
<reference evidence="2 3" key="1">
    <citation type="journal article" date="2020" name="Mol. Biol. Evol.">
        <title>Distinct Expression and Methylation Patterns for Genes with Different Fates following a Single Whole-Genome Duplication in Flowering Plants.</title>
        <authorList>
            <person name="Shi T."/>
            <person name="Rahmani R.S."/>
            <person name="Gugger P.F."/>
            <person name="Wang M."/>
            <person name="Li H."/>
            <person name="Zhang Y."/>
            <person name="Li Z."/>
            <person name="Wang Q."/>
            <person name="Van de Peer Y."/>
            <person name="Marchal K."/>
            <person name="Chen J."/>
        </authorList>
    </citation>
    <scope>NUCLEOTIDE SEQUENCE [LARGE SCALE GENOMIC DNA]</scope>
    <source>
        <tissue evidence="2">Leaf</tissue>
    </source>
</reference>
<name>A0A822Y4K7_NELNU</name>
<dbReference type="InterPro" id="IPR044214">
    <property type="entry name" value="EDS1-like"/>
</dbReference>
<dbReference type="Proteomes" id="UP000607653">
    <property type="component" value="Unassembled WGS sequence"/>
</dbReference>
<dbReference type="EMBL" id="DUZY01000002">
    <property type="protein sequence ID" value="DAD28864.1"/>
    <property type="molecule type" value="Genomic_DNA"/>
</dbReference>
<proteinExistence type="predicted"/>
<protein>
    <recommendedName>
        <fullName evidence="1">EDS1 EP domain-containing protein</fullName>
    </recommendedName>
</protein>
<keyword evidence="3" id="KW-1185">Reference proteome</keyword>
<gene>
    <name evidence="2" type="ORF">HUJ06_030332</name>
</gene>
<organism evidence="2 3">
    <name type="scientific">Nelumbo nucifera</name>
    <name type="common">Sacred lotus</name>
    <dbReference type="NCBI Taxonomy" id="4432"/>
    <lineage>
        <taxon>Eukaryota</taxon>
        <taxon>Viridiplantae</taxon>
        <taxon>Streptophyta</taxon>
        <taxon>Embryophyta</taxon>
        <taxon>Tracheophyta</taxon>
        <taxon>Spermatophyta</taxon>
        <taxon>Magnoliopsida</taxon>
        <taxon>Proteales</taxon>
        <taxon>Nelumbonaceae</taxon>
        <taxon>Nelumbo</taxon>
    </lineage>
</organism>